<name>A0ABV6KED2_9BACI</name>
<dbReference type="Pfam" id="PF04306">
    <property type="entry name" value="DUF456"/>
    <property type="match status" value="1"/>
</dbReference>
<feature type="transmembrane region" description="Helical" evidence="1">
    <location>
        <begin position="6"/>
        <end position="37"/>
    </location>
</feature>
<feature type="transmembrane region" description="Helical" evidence="1">
    <location>
        <begin position="49"/>
        <end position="74"/>
    </location>
</feature>
<dbReference type="InterPro" id="IPR007403">
    <property type="entry name" value="DUF456"/>
</dbReference>
<accession>A0ABV6KED2</accession>
<reference evidence="2 3" key="1">
    <citation type="submission" date="2024-09" db="EMBL/GenBank/DDBJ databases">
        <authorList>
            <person name="Sun Q."/>
            <person name="Mori K."/>
        </authorList>
    </citation>
    <scope>NUCLEOTIDE SEQUENCE [LARGE SCALE GENOMIC DNA]</scope>
    <source>
        <strain evidence="2 3">NCAIM B.02610</strain>
    </source>
</reference>
<proteinExistence type="predicted"/>
<evidence type="ECO:0000256" key="1">
    <source>
        <dbReference type="SAM" id="Phobius"/>
    </source>
</evidence>
<comment type="caution">
    <text evidence="2">The sequence shown here is derived from an EMBL/GenBank/DDBJ whole genome shotgun (WGS) entry which is preliminary data.</text>
</comment>
<evidence type="ECO:0000313" key="2">
    <source>
        <dbReference type="EMBL" id="MFC0471669.1"/>
    </source>
</evidence>
<dbReference type="Proteomes" id="UP001589838">
    <property type="component" value="Unassembled WGS sequence"/>
</dbReference>
<organism evidence="2 3">
    <name type="scientific">Halalkalibacter kiskunsagensis</name>
    <dbReference type="NCBI Taxonomy" id="1548599"/>
    <lineage>
        <taxon>Bacteria</taxon>
        <taxon>Bacillati</taxon>
        <taxon>Bacillota</taxon>
        <taxon>Bacilli</taxon>
        <taxon>Bacillales</taxon>
        <taxon>Bacillaceae</taxon>
        <taxon>Halalkalibacter</taxon>
    </lineage>
</organism>
<feature type="transmembrane region" description="Helical" evidence="1">
    <location>
        <begin position="86"/>
        <end position="112"/>
    </location>
</feature>
<dbReference type="EMBL" id="JBHLUX010000036">
    <property type="protein sequence ID" value="MFC0471669.1"/>
    <property type="molecule type" value="Genomic_DNA"/>
</dbReference>
<keyword evidence="1" id="KW-0472">Membrane</keyword>
<feature type="transmembrane region" description="Helical" evidence="1">
    <location>
        <begin position="124"/>
        <end position="156"/>
    </location>
</feature>
<sequence length="167" mass="18535">MTIVIWIVILALFVLSFVGLIFPIIPSVLVLWGGFLLYVFLIKSGVLSIWFWIGAALLTVFILCADLIASQYFVKKYGGSKWGERMAAVGVIVGSFVYPPFGLILVPFLLVFATELVSRKNTRLAFKVAIASLVAFLSSTFAKGIIQLVLIVWFFIEVVSKGRFLTF</sequence>
<protein>
    <submittedName>
        <fullName evidence="2">DUF456 domain-containing protein</fullName>
    </submittedName>
</protein>
<dbReference type="RefSeq" id="WP_335959506.1">
    <property type="nucleotide sequence ID" value="NZ_JAXBLX010000006.1"/>
</dbReference>
<dbReference type="PANTHER" id="PTHR39165:SF1">
    <property type="entry name" value="DUF456 DOMAIN-CONTAINING PROTEIN"/>
    <property type="match status" value="1"/>
</dbReference>
<gene>
    <name evidence="2" type="ORF">ACFFHM_14500</name>
</gene>
<keyword evidence="1" id="KW-0812">Transmembrane</keyword>
<dbReference type="PANTHER" id="PTHR39165">
    <property type="entry name" value="IG HYPOTHETICAL 17883"/>
    <property type="match status" value="1"/>
</dbReference>
<keyword evidence="3" id="KW-1185">Reference proteome</keyword>
<keyword evidence="1" id="KW-1133">Transmembrane helix</keyword>
<evidence type="ECO:0000313" key="3">
    <source>
        <dbReference type="Proteomes" id="UP001589838"/>
    </source>
</evidence>